<sequence>METPLSTLLLRELTVPYGVALLVMKQIMSHTVQQPQTSILELSLQQSHNKPYSQTLTQHSHFHHLPHHSNEASSGVMRAQRMRWPAALHSRFVQLLSGHPSKGLNSKDGSKEENALNGLSGMVSSPTMLLTPHREEEILQPNNLKIFPFKDLKTATRNFHPDFVLGDGDSGIVLKGWTDEKTFVPTRPGTGMIIAVKRLNLELRCQGPSELLTEINYVGQLHHPNLVKLIGYCLEDDHCILVYEFMAKGSLDNHLFRRSSYFRPLSWTIRKKVALDVAKGLAFLQSDEVGVIHRDFKTSNILLDSKYNAKLTDFGFATNGSEEDETYLDILDSVYFGRVTDSSYTAPEYNVTGHLTKKSYVYSFGVVLLELMSARRARDFNRPISEHNLVEWAKPFLVNKRKIPLVMDTRIQGQYSYREAKRIADLAIDCLSIEQKDRPNIDEVVRSLEHLQDSKDTGDEDLASRSNH</sequence>
<dbReference type="PROSITE" id="PS00107">
    <property type="entry name" value="PROTEIN_KINASE_ATP"/>
    <property type="match status" value="1"/>
</dbReference>
<keyword evidence="5" id="KW-0808">Transferase</keyword>
<dbReference type="GO" id="GO:0005524">
    <property type="term" value="F:ATP binding"/>
    <property type="evidence" value="ECO:0007669"/>
    <property type="project" value="UniProtKB-UniRule"/>
</dbReference>
<dbReference type="FunFam" id="3.30.200.20:FF:000228">
    <property type="entry name" value="Serine/threonine-protein kinase BIK1"/>
    <property type="match status" value="1"/>
</dbReference>
<feature type="binding site" evidence="9">
    <location>
        <position position="197"/>
    </location>
    <ligand>
        <name>ATP</name>
        <dbReference type="ChEBI" id="CHEBI:30616"/>
    </ligand>
</feature>
<dbReference type="PROSITE" id="PS50011">
    <property type="entry name" value="PROTEIN_KINASE_DOM"/>
    <property type="match status" value="1"/>
</dbReference>
<dbReference type="EMBL" id="JBGMDY010000005">
    <property type="protein sequence ID" value="KAL2333393.1"/>
    <property type="molecule type" value="Genomic_DNA"/>
</dbReference>
<dbReference type="InterPro" id="IPR008271">
    <property type="entry name" value="Ser/Thr_kinase_AS"/>
</dbReference>
<evidence type="ECO:0000256" key="7">
    <source>
        <dbReference type="ARBA" id="ARBA00022777"/>
    </source>
</evidence>
<organism evidence="13 14">
    <name type="scientific">Flemingia macrophylla</name>
    <dbReference type="NCBI Taxonomy" id="520843"/>
    <lineage>
        <taxon>Eukaryota</taxon>
        <taxon>Viridiplantae</taxon>
        <taxon>Streptophyta</taxon>
        <taxon>Embryophyta</taxon>
        <taxon>Tracheophyta</taxon>
        <taxon>Spermatophyta</taxon>
        <taxon>Magnoliopsida</taxon>
        <taxon>eudicotyledons</taxon>
        <taxon>Gunneridae</taxon>
        <taxon>Pentapetalae</taxon>
        <taxon>rosids</taxon>
        <taxon>fabids</taxon>
        <taxon>Fabales</taxon>
        <taxon>Fabaceae</taxon>
        <taxon>Papilionoideae</taxon>
        <taxon>50 kb inversion clade</taxon>
        <taxon>NPAAA clade</taxon>
        <taxon>indigoferoid/millettioid clade</taxon>
        <taxon>Phaseoleae</taxon>
        <taxon>Flemingia</taxon>
    </lineage>
</organism>
<evidence type="ECO:0000256" key="9">
    <source>
        <dbReference type="PROSITE-ProRule" id="PRU10141"/>
    </source>
</evidence>
<dbReference type="InterPro" id="IPR000719">
    <property type="entry name" value="Prot_kinase_dom"/>
</dbReference>
<keyword evidence="3" id="KW-1003">Cell membrane</keyword>
<evidence type="ECO:0000256" key="5">
    <source>
        <dbReference type="ARBA" id="ARBA00022679"/>
    </source>
</evidence>
<dbReference type="InterPro" id="IPR011009">
    <property type="entry name" value="Kinase-like_dom_sf"/>
</dbReference>
<evidence type="ECO:0000256" key="11">
    <source>
        <dbReference type="SAM" id="MobiDB-lite"/>
    </source>
</evidence>
<keyword evidence="4 10" id="KW-0723">Serine/threonine-protein kinase</keyword>
<dbReference type="GO" id="GO:0005886">
    <property type="term" value="C:plasma membrane"/>
    <property type="evidence" value="ECO:0007669"/>
    <property type="project" value="UniProtKB-SubCell"/>
</dbReference>
<proteinExistence type="inferred from homology"/>
<dbReference type="GO" id="GO:0004674">
    <property type="term" value="F:protein serine/threonine kinase activity"/>
    <property type="evidence" value="ECO:0007669"/>
    <property type="project" value="UniProtKB-KW"/>
</dbReference>
<dbReference type="Gene3D" id="3.30.200.20">
    <property type="entry name" value="Phosphorylase Kinase, domain 1"/>
    <property type="match status" value="1"/>
</dbReference>
<evidence type="ECO:0000256" key="6">
    <source>
        <dbReference type="ARBA" id="ARBA00022741"/>
    </source>
</evidence>
<evidence type="ECO:0000256" key="2">
    <source>
        <dbReference type="ARBA" id="ARBA00012513"/>
    </source>
</evidence>
<feature type="region of interest" description="Disordered" evidence="11">
    <location>
        <begin position="449"/>
        <end position="468"/>
    </location>
</feature>
<dbReference type="InterPro" id="IPR050823">
    <property type="entry name" value="Plant_Ser_Thr_Prot_Kinase"/>
</dbReference>
<evidence type="ECO:0000256" key="1">
    <source>
        <dbReference type="ARBA" id="ARBA00004236"/>
    </source>
</evidence>
<protein>
    <recommendedName>
        <fullName evidence="2">non-specific serine/threonine protein kinase</fullName>
        <ecNumber evidence="2">2.7.11.1</ecNumber>
    </recommendedName>
</protein>
<keyword evidence="14" id="KW-1185">Reference proteome</keyword>
<reference evidence="13 14" key="1">
    <citation type="submission" date="2024-08" db="EMBL/GenBank/DDBJ databases">
        <title>Insights into the chromosomal genome structure of Flemingia macrophylla.</title>
        <authorList>
            <person name="Ding Y."/>
            <person name="Zhao Y."/>
            <person name="Bi W."/>
            <person name="Wu M."/>
            <person name="Zhao G."/>
            <person name="Gong Y."/>
            <person name="Li W."/>
            <person name="Zhang P."/>
        </authorList>
    </citation>
    <scope>NUCLEOTIDE SEQUENCE [LARGE SCALE GENOMIC DNA]</scope>
    <source>
        <strain evidence="13">DYQJB</strain>
        <tissue evidence="13">Leaf</tissue>
    </source>
</reference>
<evidence type="ECO:0000256" key="3">
    <source>
        <dbReference type="ARBA" id="ARBA00022475"/>
    </source>
</evidence>
<dbReference type="Proteomes" id="UP001603857">
    <property type="component" value="Unassembled WGS sequence"/>
</dbReference>
<name>A0ABD1MCY2_9FABA</name>
<keyword evidence="6 9" id="KW-0547">Nucleotide-binding</keyword>
<dbReference type="SUPFAM" id="SSF56112">
    <property type="entry name" value="Protein kinase-like (PK-like)"/>
    <property type="match status" value="1"/>
</dbReference>
<dbReference type="PROSITE" id="PS00108">
    <property type="entry name" value="PROTEIN_KINASE_ST"/>
    <property type="match status" value="1"/>
</dbReference>
<comment type="similarity">
    <text evidence="10">Belongs to the protein kinase superfamily.</text>
</comment>
<feature type="domain" description="Protein kinase" evidence="12">
    <location>
        <begin position="159"/>
        <end position="451"/>
    </location>
</feature>
<evidence type="ECO:0000313" key="13">
    <source>
        <dbReference type="EMBL" id="KAL2333393.1"/>
    </source>
</evidence>
<evidence type="ECO:0000256" key="10">
    <source>
        <dbReference type="RuleBase" id="RU000304"/>
    </source>
</evidence>
<dbReference type="EC" id="2.7.11.1" evidence="2"/>
<evidence type="ECO:0000256" key="4">
    <source>
        <dbReference type="ARBA" id="ARBA00022527"/>
    </source>
</evidence>
<comment type="caution">
    <text evidence="13">The sequence shown here is derived from an EMBL/GenBank/DDBJ whole genome shotgun (WGS) entry which is preliminary data.</text>
</comment>
<gene>
    <name evidence="13" type="ORF">Fmac_014606</name>
</gene>
<dbReference type="InterPro" id="IPR001245">
    <property type="entry name" value="Ser-Thr/Tyr_kinase_cat_dom"/>
</dbReference>
<dbReference type="AlphaFoldDB" id="A0ABD1MCY2"/>
<keyword evidence="3" id="KW-0472">Membrane</keyword>
<evidence type="ECO:0000256" key="8">
    <source>
        <dbReference type="ARBA" id="ARBA00022840"/>
    </source>
</evidence>
<evidence type="ECO:0000259" key="12">
    <source>
        <dbReference type="PROSITE" id="PS50011"/>
    </source>
</evidence>
<dbReference type="Pfam" id="PF07714">
    <property type="entry name" value="PK_Tyr_Ser-Thr"/>
    <property type="match status" value="1"/>
</dbReference>
<comment type="subcellular location">
    <subcellularLocation>
        <location evidence="1">Cell membrane</location>
    </subcellularLocation>
</comment>
<evidence type="ECO:0000313" key="14">
    <source>
        <dbReference type="Proteomes" id="UP001603857"/>
    </source>
</evidence>
<keyword evidence="7" id="KW-0418">Kinase</keyword>
<dbReference type="PANTHER" id="PTHR45621">
    <property type="entry name" value="OS01G0588500 PROTEIN-RELATED"/>
    <property type="match status" value="1"/>
</dbReference>
<accession>A0ABD1MCY2</accession>
<dbReference type="InterPro" id="IPR017441">
    <property type="entry name" value="Protein_kinase_ATP_BS"/>
</dbReference>
<keyword evidence="8 9" id="KW-0067">ATP-binding</keyword>
<dbReference type="Gene3D" id="1.10.510.10">
    <property type="entry name" value="Transferase(Phosphotransferase) domain 1"/>
    <property type="match status" value="1"/>
</dbReference>